<feature type="transmembrane region" description="Helical" evidence="1">
    <location>
        <begin position="338"/>
        <end position="355"/>
    </location>
</feature>
<dbReference type="PANTHER" id="PTHR12147:SF26">
    <property type="entry name" value="PEPTIDASE M28 DOMAIN-CONTAINING PROTEIN"/>
    <property type="match status" value="1"/>
</dbReference>
<dbReference type="AlphaFoldDB" id="A0A2U1T2G7"/>
<accession>A0A2U1T2G7</accession>
<dbReference type="Gene3D" id="3.40.630.10">
    <property type="entry name" value="Zn peptidases"/>
    <property type="match status" value="1"/>
</dbReference>
<protein>
    <submittedName>
        <fullName evidence="3">Peptidase M28</fullName>
    </submittedName>
</protein>
<feature type="transmembrane region" description="Helical" evidence="1">
    <location>
        <begin position="520"/>
        <end position="540"/>
    </location>
</feature>
<feature type="transmembrane region" description="Helical" evidence="1">
    <location>
        <begin position="367"/>
        <end position="388"/>
    </location>
</feature>
<dbReference type="GO" id="GO:0008235">
    <property type="term" value="F:metalloexopeptidase activity"/>
    <property type="evidence" value="ECO:0007669"/>
    <property type="project" value="InterPro"/>
</dbReference>
<feature type="transmembrane region" description="Helical" evidence="1">
    <location>
        <begin position="492"/>
        <end position="514"/>
    </location>
</feature>
<dbReference type="PANTHER" id="PTHR12147">
    <property type="entry name" value="METALLOPEPTIDASE M28 FAMILY MEMBER"/>
    <property type="match status" value="1"/>
</dbReference>
<feature type="transmembrane region" description="Helical" evidence="1">
    <location>
        <begin position="438"/>
        <end position="459"/>
    </location>
</feature>
<evidence type="ECO:0000256" key="1">
    <source>
        <dbReference type="SAM" id="Phobius"/>
    </source>
</evidence>
<feature type="transmembrane region" description="Helical" evidence="1">
    <location>
        <begin position="408"/>
        <end position="431"/>
    </location>
</feature>
<dbReference type="SUPFAM" id="SSF53187">
    <property type="entry name" value="Zn-dependent exopeptidases"/>
    <property type="match status" value="1"/>
</dbReference>
<keyword evidence="1" id="KW-0812">Transmembrane</keyword>
<dbReference type="GO" id="GO:0006508">
    <property type="term" value="P:proteolysis"/>
    <property type="evidence" value="ECO:0007669"/>
    <property type="project" value="InterPro"/>
</dbReference>
<keyword evidence="4" id="KW-1185">Reference proteome</keyword>
<feature type="transmembrane region" description="Helical" evidence="1">
    <location>
        <begin position="560"/>
        <end position="580"/>
    </location>
</feature>
<name>A0A2U1T2G7_9MICO</name>
<evidence type="ECO:0000313" key="4">
    <source>
        <dbReference type="Proteomes" id="UP000244978"/>
    </source>
</evidence>
<dbReference type="RefSeq" id="WP_108997862.1">
    <property type="nucleotide sequence ID" value="NZ_QEEX01000001.1"/>
</dbReference>
<dbReference type="EMBL" id="QEEX01000001">
    <property type="protein sequence ID" value="PWB98074.1"/>
    <property type="molecule type" value="Genomic_DNA"/>
</dbReference>
<dbReference type="Pfam" id="PF04389">
    <property type="entry name" value="Peptidase_M28"/>
    <property type="match status" value="1"/>
</dbReference>
<keyword evidence="1" id="KW-1133">Transmembrane helix</keyword>
<reference evidence="4" key="1">
    <citation type="submission" date="2018-04" db="EMBL/GenBank/DDBJ databases">
        <authorList>
            <person name="Liu S."/>
            <person name="Wang Z."/>
            <person name="Li J."/>
        </authorList>
    </citation>
    <scope>NUCLEOTIDE SEQUENCE [LARGE SCALE GENOMIC DNA]</scope>
    <source>
        <strain evidence="4">S1194</strain>
    </source>
</reference>
<dbReference type="InterPro" id="IPR007484">
    <property type="entry name" value="Peptidase_M28"/>
</dbReference>
<feature type="domain" description="Peptidase M28" evidence="2">
    <location>
        <begin position="115"/>
        <end position="302"/>
    </location>
</feature>
<dbReference type="Proteomes" id="UP000244978">
    <property type="component" value="Unassembled WGS sequence"/>
</dbReference>
<sequence>MSIDALRPSRARRWGAPVAIAALVAVAIGCTLAQAPAAPLGEDAAAGDFSATRAMEHIEAISQETRPIGSPAHAEARDYLVGELEALGLEVEVQERTGVSETRPGRTQGIAFVQNIVAMREGSDPTGTLVLAAHYDSVNGSLGAGDDGIGIGSIMESARALGDETPTNDLIILFTDGEESGLLGAEAFTRDDSASLVQPVVVVNLEARGTAGSPLTFRTSSPNGPITAYTSAAGGVVANSAMETVFGLMSNDTDFSRFSEGGLLGTDSAIVGGGALYHSPVDSPENLSRASLQQMGQSTLALTRELQDADLAALQEGQDTIVATVPWGLLRFPLALELPFAIAGLGAAIAAAVIGRRRRELTVPRTLIGIVVALVSVALAAGGAYALWAAALAIDPGQASASVGEPYVAWPYLAAIAVLTVGAVVGPFLLLRRMLGQAALVTGALVAVTVVGVALAVALPGAASVVAFPALFAAVAMVVAQLLPARFASWRVAVLALGALPAFALIVPVAVSASELGLPLGGPVAALFVAIVLLMTLPVVAEIRPATSQTGERARPLRAAVGAASVVVVVAALAAGGLVANAEGATLPRQESVEYAIDTDAGTALWSSRRAPVSEWSAELLDGDRRVLADVAPWWGTSARSTGEAPVAELEAPSVTVVTDEAAGDRRTLTLQIDSRRSAPTLGVWVGGSTVLSAKVGGVELAPEAVGETWTFGLHIEGVGAEGVEIELLIEGTGPVAVLVADRTADLGVIDEFAGPEGRVLFQQGVWVSRQTAL</sequence>
<gene>
    <name evidence="3" type="ORF">DF220_09735</name>
</gene>
<feature type="transmembrane region" description="Helical" evidence="1">
    <location>
        <begin position="465"/>
        <end position="485"/>
    </location>
</feature>
<comment type="caution">
    <text evidence="3">The sequence shown here is derived from an EMBL/GenBank/DDBJ whole genome shotgun (WGS) entry which is preliminary data.</text>
</comment>
<dbReference type="InterPro" id="IPR045175">
    <property type="entry name" value="M28_fam"/>
</dbReference>
<dbReference type="PROSITE" id="PS51257">
    <property type="entry name" value="PROKAR_LIPOPROTEIN"/>
    <property type="match status" value="1"/>
</dbReference>
<proteinExistence type="predicted"/>
<evidence type="ECO:0000259" key="2">
    <source>
        <dbReference type="Pfam" id="PF04389"/>
    </source>
</evidence>
<keyword evidence="1" id="KW-0472">Membrane</keyword>
<evidence type="ECO:0000313" key="3">
    <source>
        <dbReference type="EMBL" id="PWB98074.1"/>
    </source>
</evidence>
<organism evidence="3 4">
    <name type="scientific">Homoserinimonas hongtaonis</name>
    <dbReference type="NCBI Taxonomy" id="2079791"/>
    <lineage>
        <taxon>Bacteria</taxon>
        <taxon>Bacillati</taxon>
        <taxon>Actinomycetota</taxon>
        <taxon>Actinomycetes</taxon>
        <taxon>Micrococcales</taxon>
        <taxon>Microbacteriaceae</taxon>
        <taxon>Homoserinimonas</taxon>
    </lineage>
</organism>